<dbReference type="OrthoDB" id="5875517at2759"/>
<dbReference type="STRING" id="51028.A0A158Q9Q5"/>
<dbReference type="GO" id="GO:0000184">
    <property type="term" value="P:nuclear-transcribed mRNA catabolic process, nonsense-mediated decay"/>
    <property type="evidence" value="ECO:0007669"/>
    <property type="project" value="UniProtKB-KW"/>
</dbReference>
<evidence type="ECO:0000256" key="1">
    <source>
        <dbReference type="ARBA" id="ARBA00004123"/>
    </source>
</evidence>
<dbReference type="SUPFAM" id="SSF54928">
    <property type="entry name" value="RNA-binding domain, RBD"/>
    <property type="match status" value="1"/>
</dbReference>
<dbReference type="CDD" id="cd12455">
    <property type="entry name" value="RRM_like_Smg4_UPF3"/>
    <property type="match status" value="1"/>
</dbReference>
<dbReference type="Pfam" id="PF03467">
    <property type="entry name" value="Smg4_UPF3"/>
    <property type="match status" value="1"/>
</dbReference>
<feature type="compositionally biased region" description="Basic and acidic residues" evidence="5">
    <location>
        <begin position="272"/>
        <end position="311"/>
    </location>
</feature>
<keyword evidence="4" id="KW-0539">Nucleus</keyword>
<comment type="similarity">
    <text evidence="2">Belongs to the RENT3 family.</text>
</comment>
<dbReference type="GO" id="GO:0005737">
    <property type="term" value="C:cytoplasm"/>
    <property type="evidence" value="ECO:0007669"/>
    <property type="project" value="TreeGrafter"/>
</dbReference>
<dbReference type="InterPro" id="IPR005120">
    <property type="entry name" value="UPF3_dom"/>
</dbReference>
<protein>
    <submittedName>
        <fullName evidence="9">Smg4_UPF3 domain-containing protein</fullName>
    </submittedName>
</protein>
<evidence type="ECO:0000259" key="6">
    <source>
        <dbReference type="Pfam" id="PF03467"/>
    </source>
</evidence>
<keyword evidence="8" id="KW-1185">Reference proteome</keyword>
<keyword evidence="3" id="KW-0866">Nonsense-mediated mRNA decay</keyword>
<comment type="subcellular location">
    <subcellularLocation>
        <location evidence="1">Nucleus</location>
    </subcellularLocation>
</comment>
<dbReference type="Gene3D" id="3.30.70.330">
    <property type="match status" value="1"/>
</dbReference>
<feature type="compositionally biased region" description="Basic and acidic residues" evidence="5">
    <location>
        <begin position="210"/>
        <end position="231"/>
    </location>
</feature>
<accession>A0A158Q9Q5</accession>
<sequence length="410" mass="47797">MKSEGGSRTGKDKVRRKAPIKVVLRRLPGGFDWSQLLTQLEPLPETESLQFVPANSEEEEYKFARAYFVFKNDEDIVAFRDRFNGYVFVDSQGVESVGLVELAPNPKVARNRREDSKKRDRRCGTIESDAEFKQFLDDREHPLKVDIPSVEDRVKEIEEKEKMQIENTVQETPLTQFMIRRSDERFRRLQDKRRVRDEEKKARLQRLFEKEQKERTERKEAKKITEFRNSKIDPSLFRGSSHREGKKVKEDSEKETSKSKGEQDWNSKPTRYRSESSLKKERETLQKIKSSKERDVHADRSGDVEKNEKAKTAVLENGSRATKEELNEGESDLSERSSLPSRKSSNVRSSKEGVESSADTDKKPRRNKDRPERAIYQPSAVRRRMALNASTKVGDQEKKVQKPTELSEKR</sequence>
<gene>
    <name evidence="7" type="ORF">EVEC_LOCUS2515</name>
</gene>
<reference evidence="9" key="1">
    <citation type="submission" date="2016-04" db="UniProtKB">
        <authorList>
            <consortium name="WormBaseParasite"/>
        </authorList>
    </citation>
    <scope>IDENTIFICATION</scope>
</reference>
<dbReference type="WBParaSite" id="EVEC_0000280701-mRNA-1">
    <property type="protein sequence ID" value="EVEC_0000280701-mRNA-1"/>
    <property type="gene ID" value="EVEC_0000280701"/>
</dbReference>
<proteinExistence type="inferred from homology"/>
<feature type="compositionally biased region" description="Low complexity" evidence="5">
    <location>
        <begin position="336"/>
        <end position="348"/>
    </location>
</feature>
<dbReference type="GO" id="GO:0003729">
    <property type="term" value="F:mRNA binding"/>
    <property type="evidence" value="ECO:0007669"/>
    <property type="project" value="TreeGrafter"/>
</dbReference>
<evidence type="ECO:0000313" key="8">
    <source>
        <dbReference type="Proteomes" id="UP000274131"/>
    </source>
</evidence>
<dbReference type="AlphaFoldDB" id="A0A158Q9Q5"/>
<feature type="domain" description="UPF3" evidence="6">
    <location>
        <begin position="19"/>
        <end position="180"/>
    </location>
</feature>
<dbReference type="GO" id="GO:0045727">
    <property type="term" value="P:positive regulation of translation"/>
    <property type="evidence" value="ECO:0007669"/>
    <property type="project" value="TreeGrafter"/>
</dbReference>
<reference evidence="7 8" key="2">
    <citation type="submission" date="2018-10" db="EMBL/GenBank/DDBJ databases">
        <authorList>
            <consortium name="Pathogen Informatics"/>
        </authorList>
    </citation>
    <scope>NUCLEOTIDE SEQUENCE [LARGE SCALE GENOMIC DNA]</scope>
</reference>
<dbReference type="Proteomes" id="UP000274131">
    <property type="component" value="Unassembled WGS sequence"/>
</dbReference>
<name>A0A158Q9Q5_ENTVE</name>
<dbReference type="PANTHER" id="PTHR13112">
    <property type="entry name" value="UPF3 REGULATOR OF NONSENSE TRANSCRIPTS-LIKE PROTEIN"/>
    <property type="match status" value="1"/>
</dbReference>
<dbReference type="InterPro" id="IPR035979">
    <property type="entry name" value="RBD_domain_sf"/>
</dbReference>
<feature type="compositionally biased region" description="Basic and acidic residues" evidence="5">
    <location>
        <begin position="394"/>
        <end position="410"/>
    </location>
</feature>
<evidence type="ECO:0000313" key="7">
    <source>
        <dbReference type="EMBL" id="VDD87372.1"/>
    </source>
</evidence>
<feature type="compositionally biased region" description="Basic and acidic residues" evidence="5">
    <location>
        <begin position="241"/>
        <end position="265"/>
    </location>
</feature>
<dbReference type="EMBL" id="UXUI01007394">
    <property type="protein sequence ID" value="VDD87372.1"/>
    <property type="molecule type" value="Genomic_DNA"/>
</dbReference>
<dbReference type="GO" id="GO:0005730">
    <property type="term" value="C:nucleolus"/>
    <property type="evidence" value="ECO:0007669"/>
    <property type="project" value="TreeGrafter"/>
</dbReference>
<evidence type="ECO:0000256" key="5">
    <source>
        <dbReference type="SAM" id="MobiDB-lite"/>
    </source>
</evidence>
<organism evidence="9">
    <name type="scientific">Enterobius vermicularis</name>
    <name type="common">Human pinworm</name>
    <dbReference type="NCBI Taxonomy" id="51028"/>
    <lineage>
        <taxon>Eukaryota</taxon>
        <taxon>Metazoa</taxon>
        <taxon>Ecdysozoa</taxon>
        <taxon>Nematoda</taxon>
        <taxon>Chromadorea</taxon>
        <taxon>Rhabditida</taxon>
        <taxon>Spirurina</taxon>
        <taxon>Oxyuridomorpha</taxon>
        <taxon>Oxyuroidea</taxon>
        <taxon>Oxyuridae</taxon>
        <taxon>Enterobius</taxon>
    </lineage>
</organism>
<feature type="region of interest" description="Disordered" evidence="5">
    <location>
        <begin position="210"/>
        <end position="410"/>
    </location>
</feature>
<dbReference type="PANTHER" id="PTHR13112:SF0">
    <property type="entry name" value="FI21285P1"/>
    <property type="match status" value="1"/>
</dbReference>
<dbReference type="InterPro" id="IPR012677">
    <property type="entry name" value="Nucleotide-bd_a/b_plait_sf"/>
</dbReference>
<feature type="compositionally biased region" description="Basic and acidic residues" evidence="5">
    <location>
        <begin position="349"/>
        <end position="362"/>
    </location>
</feature>
<evidence type="ECO:0000313" key="9">
    <source>
        <dbReference type="WBParaSite" id="EVEC_0000280701-mRNA-1"/>
    </source>
</evidence>
<evidence type="ECO:0000256" key="4">
    <source>
        <dbReference type="ARBA" id="ARBA00023242"/>
    </source>
</evidence>
<evidence type="ECO:0000256" key="3">
    <source>
        <dbReference type="ARBA" id="ARBA00023161"/>
    </source>
</evidence>
<dbReference type="InterPro" id="IPR039722">
    <property type="entry name" value="Upf3"/>
</dbReference>
<evidence type="ECO:0000256" key="2">
    <source>
        <dbReference type="ARBA" id="ARBA00005991"/>
    </source>
</evidence>